<evidence type="ECO:0000313" key="2">
    <source>
        <dbReference type="EMBL" id="MBC8543412.1"/>
    </source>
</evidence>
<comment type="caution">
    <text evidence="2">The sequence shown here is derived from an EMBL/GenBank/DDBJ whole genome shotgun (WGS) entry which is preliminary data.</text>
</comment>
<dbReference type="RefSeq" id="WP_177718329.1">
    <property type="nucleotide sequence ID" value="NZ_JACRSQ010000009.1"/>
</dbReference>
<feature type="transmembrane region" description="Helical" evidence="1">
    <location>
        <begin position="31"/>
        <end position="51"/>
    </location>
</feature>
<dbReference type="PANTHER" id="PTHR34989">
    <property type="entry name" value="PROTEIN HDED"/>
    <property type="match status" value="1"/>
</dbReference>
<keyword evidence="1" id="KW-0472">Membrane</keyword>
<keyword evidence="1" id="KW-0812">Transmembrane</keyword>
<evidence type="ECO:0000313" key="3">
    <source>
        <dbReference type="Proteomes" id="UP000657006"/>
    </source>
</evidence>
<name>A0A926DTF3_9FIRM</name>
<evidence type="ECO:0000256" key="1">
    <source>
        <dbReference type="SAM" id="Phobius"/>
    </source>
</evidence>
<gene>
    <name evidence="2" type="ORF">H8730_07630</name>
</gene>
<protein>
    <submittedName>
        <fullName evidence="2">DUF308 domain-containing protein</fullName>
    </submittedName>
</protein>
<dbReference type="InterPro" id="IPR005325">
    <property type="entry name" value="DUF308_memb"/>
</dbReference>
<feature type="transmembrane region" description="Helical" evidence="1">
    <location>
        <begin position="87"/>
        <end position="109"/>
    </location>
</feature>
<feature type="transmembrane region" description="Helical" evidence="1">
    <location>
        <begin position="121"/>
        <end position="141"/>
    </location>
</feature>
<feature type="transmembrane region" description="Helical" evidence="1">
    <location>
        <begin position="7"/>
        <end position="25"/>
    </location>
</feature>
<dbReference type="PANTHER" id="PTHR34989:SF1">
    <property type="entry name" value="PROTEIN HDED"/>
    <property type="match status" value="1"/>
</dbReference>
<feature type="transmembrane region" description="Helical" evidence="1">
    <location>
        <begin position="63"/>
        <end position="81"/>
    </location>
</feature>
<organism evidence="2 3">
    <name type="scientific">Bianquea renquensis</name>
    <dbReference type="NCBI Taxonomy" id="2763661"/>
    <lineage>
        <taxon>Bacteria</taxon>
        <taxon>Bacillati</taxon>
        <taxon>Bacillota</taxon>
        <taxon>Clostridia</taxon>
        <taxon>Eubacteriales</taxon>
        <taxon>Bianqueaceae</taxon>
        <taxon>Bianquea</taxon>
    </lineage>
</organism>
<reference evidence="2" key="1">
    <citation type="submission" date="2020-08" db="EMBL/GenBank/DDBJ databases">
        <title>Genome public.</title>
        <authorList>
            <person name="Liu C."/>
            <person name="Sun Q."/>
        </authorList>
    </citation>
    <scope>NUCLEOTIDE SEQUENCE</scope>
    <source>
        <strain evidence="2">NSJ-32</strain>
    </source>
</reference>
<keyword evidence="1" id="KW-1133">Transmembrane helix</keyword>
<sequence length="180" mass="19555">MKKTGSIIICICELLVGILLLINPVGFTTTIIIAVGIVLILTGIGSLISYFRTEPVYAARSQNLAKGLISIVAGLFCAFRSRWFIAVFPLLTMLYGVAILLTGIAKIQWAVDMLRLKMSKWFLAAIGAALSILFAAVILMNPFNSTTFLWTFVAVSLIVEAALDAIALLLSRSRAHSDLY</sequence>
<dbReference type="InterPro" id="IPR052712">
    <property type="entry name" value="Acid_resist_chaperone_HdeD"/>
</dbReference>
<dbReference type="Pfam" id="PF03729">
    <property type="entry name" value="DUF308"/>
    <property type="match status" value="2"/>
</dbReference>
<dbReference type="EMBL" id="JACRSQ010000009">
    <property type="protein sequence ID" value="MBC8543412.1"/>
    <property type="molecule type" value="Genomic_DNA"/>
</dbReference>
<feature type="transmembrane region" description="Helical" evidence="1">
    <location>
        <begin position="147"/>
        <end position="170"/>
    </location>
</feature>
<accession>A0A926DTF3</accession>
<dbReference type="Proteomes" id="UP000657006">
    <property type="component" value="Unassembled WGS sequence"/>
</dbReference>
<proteinExistence type="predicted"/>
<keyword evidence="3" id="KW-1185">Reference proteome</keyword>
<dbReference type="GO" id="GO:0005886">
    <property type="term" value="C:plasma membrane"/>
    <property type="evidence" value="ECO:0007669"/>
    <property type="project" value="TreeGrafter"/>
</dbReference>
<dbReference type="AlphaFoldDB" id="A0A926DTF3"/>